<dbReference type="AlphaFoldDB" id="A0A7W3IWR0"/>
<proteinExistence type="predicted"/>
<sequence length="757" mass="79840">MSGSAARDGFRTLADQLRAWSDDRLSRLLVERPDLATPAPHDFGQLASRAATRSSLLRALDHLTRLELCVLDALVVAGQTTSEELASIVRAAPEAVEAAAERLLALALAWESPQGLRPLSGVADGLMGSPGVSGLRAMSAEPPSDVASLLGELSEPALALLRHVADHGGEATTGTARHTVLPEDAATPAEELLARRLLVPRGGGVVVLPGEVGIALRGGRTTTEPVDDLPELITSDRDRAQVDRTAAGAAFEAVRRIELLLDQWGSTPPGELRSGGLGVRDLRATALALHVDEPTAALVVEVAHDAGLLGTTSDPQGNPVWVPTDAFDLWTAKPMAERWAAVVRAWLDSPRMTGLVGQKDPAGKTWNALSPELAGITQVESRRMTLEALADLPPGQVLASGTGLPSLVARVEWLRPRRPRTRADQLVWAVTEAATLGVTGLGGLASYSRSLLAGDTAEAVATLADLMPAPVDHVLIQADLTAVAPGPLESSLARTLQLLADVESRGGATVYRFTPGSVRRALDTGWTAVEIHDFVGTVSRTPVPQPLTYLVDDTARTFGTVRVGHAEAFLRADDEHALTELLHHPKAATLGLRRLAPTVLISTTPIEVLLPRLRDLGAAPVVEAADGSVRVARPDLLRARTRRDRRGSAVRAAHESAHVSQVLTAVRAGDRVAATRPVAPAAALTPSGSMAALREAVEAGATVLIGYVDNHGSSSDRLVDPLRVEGGQLTAHDHRSDDTRTFAVHRITTVKVVDTQP</sequence>
<organism evidence="3 4">
    <name type="scientific">Nocardioides ginsengisegetis</name>
    <dbReference type="NCBI Taxonomy" id="661491"/>
    <lineage>
        <taxon>Bacteria</taxon>
        <taxon>Bacillati</taxon>
        <taxon>Actinomycetota</taxon>
        <taxon>Actinomycetes</taxon>
        <taxon>Propionibacteriales</taxon>
        <taxon>Nocardioidaceae</taxon>
        <taxon>Nocardioides</taxon>
    </lineage>
</organism>
<comment type="caution">
    <text evidence="3">The sequence shown here is derived from an EMBL/GenBank/DDBJ whole genome shotgun (WGS) entry which is preliminary data.</text>
</comment>
<dbReference type="InterPro" id="IPR026881">
    <property type="entry name" value="WYL_dom"/>
</dbReference>
<feature type="domain" description="WYL" evidence="1">
    <location>
        <begin position="690"/>
        <end position="752"/>
    </location>
</feature>
<accession>A0A7W3IWR0</accession>
<evidence type="ECO:0000259" key="1">
    <source>
        <dbReference type="Pfam" id="PF13280"/>
    </source>
</evidence>
<evidence type="ECO:0000313" key="4">
    <source>
        <dbReference type="Proteomes" id="UP000580910"/>
    </source>
</evidence>
<protein>
    <submittedName>
        <fullName evidence="3">Antitoxin (DNA-binding transcriptional repressor) of toxin-antitoxin stability system</fullName>
    </submittedName>
</protein>
<evidence type="ECO:0000259" key="2">
    <source>
        <dbReference type="Pfam" id="PF13625"/>
    </source>
</evidence>
<dbReference type="Pfam" id="PF13625">
    <property type="entry name" value="Helicase_C_3"/>
    <property type="match status" value="1"/>
</dbReference>
<keyword evidence="4" id="KW-1185">Reference proteome</keyword>
<dbReference type="Pfam" id="PF13280">
    <property type="entry name" value="WYL"/>
    <property type="match status" value="1"/>
</dbReference>
<dbReference type="PROSITE" id="PS52050">
    <property type="entry name" value="WYL"/>
    <property type="match status" value="1"/>
</dbReference>
<dbReference type="Proteomes" id="UP000580910">
    <property type="component" value="Unassembled WGS sequence"/>
</dbReference>
<dbReference type="GO" id="GO:0003677">
    <property type="term" value="F:DNA binding"/>
    <property type="evidence" value="ECO:0007669"/>
    <property type="project" value="UniProtKB-KW"/>
</dbReference>
<evidence type="ECO:0000313" key="3">
    <source>
        <dbReference type="EMBL" id="MBA8802013.1"/>
    </source>
</evidence>
<gene>
    <name evidence="3" type="ORF">FB382_000304</name>
</gene>
<dbReference type="RefSeq" id="WP_182536216.1">
    <property type="nucleotide sequence ID" value="NZ_JACGXA010000001.1"/>
</dbReference>
<feature type="domain" description="Helicase XPB/Ssl2 N-terminal" evidence="2">
    <location>
        <begin position="474"/>
        <end position="596"/>
    </location>
</feature>
<dbReference type="EMBL" id="JACGXA010000001">
    <property type="protein sequence ID" value="MBA8802013.1"/>
    <property type="molecule type" value="Genomic_DNA"/>
</dbReference>
<keyword evidence="3" id="KW-0238">DNA-binding</keyword>
<name>A0A7W3IWR0_9ACTN</name>
<dbReference type="InterPro" id="IPR032830">
    <property type="entry name" value="XPB/Ssl2_N"/>
</dbReference>
<reference evidence="3 4" key="1">
    <citation type="submission" date="2020-07" db="EMBL/GenBank/DDBJ databases">
        <title>Sequencing the genomes of 1000 actinobacteria strains.</title>
        <authorList>
            <person name="Klenk H.-P."/>
        </authorList>
    </citation>
    <scope>NUCLEOTIDE SEQUENCE [LARGE SCALE GENOMIC DNA]</scope>
    <source>
        <strain evidence="3 4">DSM 21349</strain>
    </source>
</reference>